<protein>
    <submittedName>
        <fullName evidence="3">DUF502 domain-containing protein</fullName>
    </submittedName>
</protein>
<keyword evidence="2" id="KW-1133">Transmembrane helix</keyword>
<dbReference type="Pfam" id="PF04367">
    <property type="entry name" value="DUF502"/>
    <property type="match status" value="1"/>
</dbReference>
<organism evidence="3 4">
    <name type="scientific">Pelagibius litoralis</name>
    <dbReference type="NCBI Taxonomy" id="374515"/>
    <lineage>
        <taxon>Bacteria</taxon>
        <taxon>Pseudomonadati</taxon>
        <taxon>Pseudomonadota</taxon>
        <taxon>Alphaproteobacteria</taxon>
        <taxon>Rhodospirillales</taxon>
        <taxon>Rhodovibrionaceae</taxon>
        <taxon>Pelagibius</taxon>
    </lineage>
</organism>
<feature type="transmembrane region" description="Helical" evidence="2">
    <location>
        <begin position="63"/>
        <end position="88"/>
    </location>
</feature>
<accession>A0A967C579</accession>
<comment type="caution">
    <text evidence="3">The sequence shown here is derived from an EMBL/GenBank/DDBJ whole genome shotgun (WGS) entry which is preliminary data.</text>
</comment>
<evidence type="ECO:0000256" key="1">
    <source>
        <dbReference type="SAM" id="MobiDB-lite"/>
    </source>
</evidence>
<keyword evidence="2" id="KW-0812">Transmembrane</keyword>
<sequence>MPRAGVVTRLRNYFFAGVLVTAPIAITAWLAWEFVSFVDSKVTPLIPARWNPETYLPFSLPGLGVVVVVVTLILVGFLTAGLVGRSLIASGERLLARMPVIRSLYSAVKQILETVFKEQSQAFREVVLLEYPRSDCWALGFITGPAEHGIQDLTPDDSVNIFLPTTPNPTSGFLLFLPRTAVRPLTMTVEEGIKMVVSGGIVTPPDRRAPAAEGEGPSEGTPPIARSG</sequence>
<dbReference type="PANTHER" id="PTHR31876:SF26">
    <property type="entry name" value="PROTEIN LIKE COV 2"/>
    <property type="match status" value="1"/>
</dbReference>
<feature type="transmembrane region" description="Helical" evidence="2">
    <location>
        <begin position="12"/>
        <end position="32"/>
    </location>
</feature>
<keyword evidence="2" id="KW-0472">Membrane</keyword>
<proteinExistence type="predicted"/>
<keyword evidence="4" id="KW-1185">Reference proteome</keyword>
<name>A0A967C579_9PROT</name>
<dbReference type="Proteomes" id="UP000761264">
    <property type="component" value="Unassembled WGS sequence"/>
</dbReference>
<dbReference type="EMBL" id="JAAQPH010000002">
    <property type="protein sequence ID" value="NIA67616.1"/>
    <property type="molecule type" value="Genomic_DNA"/>
</dbReference>
<gene>
    <name evidence="3" type="ORF">HBA54_03350</name>
</gene>
<dbReference type="InterPro" id="IPR007462">
    <property type="entry name" value="COV1-like"/>
</dbReference>
<evidence type="ECO:0000313" key="3">
    <source>
        <dbReference type="EMBL" id="NIA67616.1"/>
    </source>
</evidence>
<feature type="region of interest" description="Disordered" evidence="1">
    <location>
        <begin position="204"/>
        <end position="228"/>
    </location>
</feature>
<reference evidence="3" key="1">
    <citation type="submission" date="2020-03" db="EMBL/GenBank/DDBJ databases">
        <title>Genome of Pelagibius litoralis DSM 21314T.</title>
        <authorList>
            <person name="Wang G."/>
        </authorList>
    </citation>
    <scope>NUCLEOTIDE SEQUENCE</scope>
    <source>
        <strain evidence="3">DSM 21314</strain>
    </source>
</reference>
<dbReference type="PANTHER" id="PTHR31876">
    <property type="entry name" value="COV-LIKE PROTEIN 1"/>
    <property type="match status" value="1"/>
</dbReference>
<evidence type="ECO:0000256" key="2">
    <source>
        <dbReference type="SAM" id="Phobius"/>
    </source>
</evidence>
<dbReference type="AlphaFoldDB" id="A0A967C579"/>
<evidence type="ECO:0000313" key="4">
    <source>
        <dbReference type="Proteomes" id="UP000761264"/>
    </source>
</evidence>